<keyword evidence="3" id="KW-1185">Reference proteome</keyword>
<feature type="compositionally biased region" description="Polar residues" evidence="1">
    <location>
        <begin position="25"/>
        <end position="43"/>
    </location>
</feature>
<name>A0A8H4KSE2_9HYPO</name>
<dbReference type="EMBL" id="JAADJG010000114">
    <property type="protein sequence ID" value="KAF4454894.1"/>
    <property type="molecule type" value="Genomic_DNA"/>
</dbReference>
<accession>A0A8H4KSE2</accession>
<gene>
    <name evidence="2" type="ORF">F53441_2687</name>
</gene>
<organism evidence="2 3">
    <name type="scientific">Fusarium austroafricanum</name>
    <dbReference type="NCBI Taxonomy" id="2364996"/>
    <lineage>
        <taxon>Eukaryota</taxon>
        <taxon>Fungi</taxon>
        <taxon>Dikarya</taxon>
        <taxon>Ascomycota</taxon>
        <taxon>Pezizomycotina</taxon>
        <taxon>Sordariomycetes</taxon>
        <taxon>Hypocreomycetidae</taxon>
        <taxon>Hypocreales</taxon>
        <taxon>Nectriaceae</taxon>
        <taxon>Fusarium</taxon>
        <taxon>Fusarium concolor species complex</taxon>
    </lineage>
</organism>
<feature type="region of interest" description="Disordered" evidence="1">
    <location>
        <begin position="1"/>
        <end position="52"/>
    </location>
</feature>
<protein>
    <submittedName>
        <fullName evidence="2">Uncharacterized protein</fullName>
    </submittedName>
</protein>
<feature type="region of interest" description="Disordered" evidence="1">
    <location>
        <begin position="105"/>
        <end position="141"/>
    </location>
</feature>
<dbReference type="AlphaFoldDB" id="A0A8H4KSE2"/>
<sequence length="141" mass="16067">MAKSKSKSKKPEVESDAGSEEQARPGTSGTENMLMTNRRQASEQFAKASRAEKAYRTKKKAALARANYTQTKENFKEGFSHFKLAFKGLFSVIISFPYLIGEKQELRRQKTDAKKREKNLAMKKKLEEQLAKEEGENKEEA</sequence>
<reference evidence="2" key="1">
    <citation type="submission" date="2020-01" db="EMBL/GenBank/DDBJ databases">
        <title>Identification and distribution of gene clusters putatively required for synthesis of sphingolipid metabolism inhibitors in phylogenetically diverse species of the filamentous fungus Fusarium.</title>
        <authorList>
            <person name="Kim H.-S."/>
            <person name="Busman M."/>
            <person name="Brown D.W."/>
            <person name="Divon H."/>
            <person name="Uhlig S."/>
            <person name="Proctor R.H."/>
        </authorList>
    </citation>
    <scope>NUCLEOTIDE SEQUENCE</scope>
    <source>
        <strain evidence="2">NRRL 53441</strain>
    </source>
</reference>
<evidence type="ECO:0000313" key="2">
    <source>
        <dbReference type="EMBL" id="KAF4454894.1"/>
    </source>
</evidence>
<evidence type="ECO:0000313" key="3">
    <source>
        <dbReference type="Proteomes" id="UP000605986"/>
    </source>
</evidence>
<comment type="caution">
    <text evidence="2">The sequence shown here is derived from an EMBL/GenBank/DDBJ whole genome shotgun (WGS) entry which is preliminary data.</text>
</comment>
<evidence type="ECO:0000256" key="1">
    <source>
        <dbReference type="SAM" id="MobiDB-lite"/>
    </source>
</evidence>
<dbReference type="Proteomes" id="UP000605986">
    <property type="component" value="Unassembled WGS sequence"/>
</dbReference>
<proteinExistence type="predicted"/>
<dbReference type="OrthoDB" id="4771937at2759"/>